<comment type="similarity">
    <text evidence="8">Belongs to the PpiD chaperone family.</text>
</comment>
<evidence type="ECO:0000313" key="14">
    <source>
        <dbReference type="Proteomes" id="UP001162734"/>
    </source>
</evidence>
<keyword evidence="11" id="KW-0732">Signal</keyword>
<keyword evidence="7" id="KW-0143">Chaperone</keyword>
<evidence type="ECO:0000259" key="12">
    <source>
        <dbReference type="Pfam" id="PF13145"/>
    </source>
</evidence>
<evidence type="ECO:0000256" key="3">
    <source>
        <dbReference type="ARBA" id="ARBA00022519"/>
    </source>
</evidence>
<dbReference type="Gene3D" id="3.10.50.40">
    <property type="match status" value="2"/>
</dbReference>
<proteinExistence type="inferred from homology"/>
<evidence type="ECO:0000256" key="11">
    <source>
        <dbReference type="SAM" id="SignalP"/>
    </source>
</evidence>
<evidence type="ECO:0000256" key="1">
    <source>
        <dbReference type="ARBA" id="ARBA00004382"/>
    </source>
</evidence>
<dbReference type="Pfam" id="PF13145">
    <property type="entry name" value="Rotamase_2"/>
    <property type="match status" value="2"/>
</dbReference>
<evidence type="ECO:0000256" key="7">
    <source>
        <dbReference type="ARBA" id="ARBA00023186"/>
    </source>
</evidence>
<dbReference type="Gene3D" id="1.10.8.1040">
    <property type="match status" value="1"/>
</dbReference>
<keyword evidence="3" id="KW-0997">Cell inner membrane</keyword>
<evidence type="ECO:0000256" key="9">
    <source>
        <dbReference type="ARBA" id="ARBA00040743"/>
    </source>
</evidence>
<dbReference type="PANTHER" id="PTHR47529">
    <property type="entry name" value="PEPTIDYL-PROLYL CIS-TRANS ISOMERASE D"/>
    <property type="match status" value="1"/>
</dbReference>
<evidence type="ECO:0000256" key="2">
    <source>
        <dbReference type="ARBA" id="ARBA00022475"/>
    </source>
</evidence>
<dbReference type="Gene3D" id="1.10.4030.10">
    <property type="entry name" value="Porin chaperone SurA, peptide-binding domain"/>
    <property type="match status" value="1"/>
</dbReference>
<name>A0ABM7XBL2_9BACT</name>
<dbReference type="SUPFAM" id="SSF109998">
    <property type="entry name" value="Triger factor/SurA peptide-binding domain-like"/>
    <property type="match status" value="2"/>
</dbReference>
<dbReference type="InterPro" id="IPR046357">
    <property type="entry name" value="PPIase_dom_sf"/>
</dbReference>
<evidence type="ECO:0000256" key="5">
    <source>
        <dbReference type="ARBA" id="ARBA00022989"/>
    </source>
</evidence>
<evidence type="ECO:0000313" key="13">
    <source>
        <dbReference type="EMBL" id="BDG09250.1"/>
    </source>
</evidence>
<feature type="domain" description="PpiC" evidence="12">
    <location>
        <begin position="420"/>
        <end position="543"/>
    </location>
</feature>
<feature type="signal peptide" evidence="11">
    <location>
        <begin position="1"/>
        <end position="22"/>
    </location>
</feature>
<keyword evidence="4" id="KW-0812">Transmembrane</keyword>
<keyword evidence="14" id="KW-1185">Reference proteome</keyword>
<dbReference type="InterPro" id="IPR027304">
    <property type="entry name" value="Trigger_fact/SurA_dom_sf"/>
</dbReference>
<reference evidence="14" key="1">
    <citation type="journal article" date="2022" name="Int. J. Syst. Evol. Microbiol.">
        <title>Anaeromyxobacter oryzae sp. nov., Anaeromyxobacter diazotrophicus sp. nov. and Anaeromyxobacter paludicola sp. nov., isolated from paddy soils.</title>
        <authorList>
            <person name="Itoh H."/>
            <person name="Xu Z."/>
            <person name="Mise K."/>
            <person name="Masuda Y."/>
            <person name="Ushijima N."/>
            <person name="Hayakawa C."/>
            <person name="Shiratori Y."/>
            <person name="Senoo K."/>
        </authorList>
    </citation>
    <scope>NUCLEOTIDE SEQUENCE [LARGE SCALE GENOMIC DNA]</scope>
    <source>
        <strain evidence="14">Red630</strain>
    </source>
</reference>
<dbReference type="Proteomes" id="UP001162734">
    <property type="component" value="Chromosome"/>
</dbReference>
<feature type="domain" description="PpiC" evidence="12">
    <location>
        <begin position="158"/>
        <end position="266"/>
    </location>
</feature>
<evidence type="ECO:0000256" key="6">
    <source>
        <dbReference type="ARBA" id="ARBA00023136"/>
    </source>
</evidence>
<evidence type="ECO:0000256" key="10">
    <source>
        <dbReference type="ARBA" id="ARBA00042775"/>
    </source>
</evidence>
<gene>
    <name evidence="13" type="ORF">AMPC_23630</name>
</gene>
<comment type="subcellular location">
    <subcellularLocation>
        <location evidence="1">Cell inner membrane</location>
        <topology evidence="1">Single-pass type II membrane protein</topology>
        <orientation evidence="1">Periplasmic side</orientation>
    </subcellularLocation>
</comment>
<dbReference type="PANTHER" id="PTHR47529:SF1">
    <property type="entry name" value="PERIPLASMIC CHAPERONE PPID"/>
    <property type="match status" value="1"/>
</dbReference>
<keyword evidence="5" id="KW-1133">Transmembrane helix</keyword>
<feature type="chain" id="PRO_5047317116" description="Periplasmic chaperone PpiD" evidence="11">
    <location>
        <begin position="23"/>
        <end position="581"/>
    </location>
</feature>
<dbReference type="InterPro" id="IPR052029">
    <property type="entry name" value="PpiD_chaperone"/>
</dbReference>
<sequence length="581" mass="63341">MNHRTATATLLLAFATPGLARAQGAPAAAPTPAPAAAPAGAQREMRAYLVRDGREVQAPLFSEQSATLPVARVDDEEITLQQVTDALAAAHEEGHAAPTSQHDFKPVLDRLVDMKLCVIEAREMGLEDLPEVKQAIQDEETTQLLVRVRARAVAGVKPDPKVVERLYRDAVREYQVRSLLFAKEADAKAFQKALAAGGSFEALGAKLVAAKKAQGRLEAGYTGAAGVKPEVAKVIATAPAGAARVVKLADGFTVVQVLGARYPEVPAERARAEQRALEAARQSATFKYYDALAKQHARTDKKLLAKLDLEARKPGVAALRKDQRVLATIEGDKPLTVADLIRGMEEKFFHGIDAPIKERRANAAKPHVFQVVLRQRLVLAEARRQKIAESAEFRRYMAEFKEATLFSAYLERAIMPDVKVTEDEGRAYYAKHKADFATPAMYKLESLTFSSAQDAQAAFDKLRAGTDFRWLRANASGQVKEDQRKAQLDNTVVSATALPPELANQLSGARPGDCRLQAVEGQYFLVRLVSATPGQQQPYEAARAVIGKKLIGENLNRALRASNAKIRKSHAVAVYLTRIGY</sequence>
<accession>A0ABM7XBL2</accession>
<evidence type="ECO:0000256" key="8">
    <source>
        <dbReference type="ARBA" id="ARBA00038408"/>
    </source>
</evidence>
<organism evidence="13 14">
    <name type="scientific">Anaeromyxobacter paludicola</name>
    <dbReference type="NCBI Taxonomy" id="2918171"/>
    <lineage>
        <taxon>Bacteria</taxon>
        <taxon>Pseudomonadati</taxon>
        <taxon>Myxococcota</taxon>
        <taxon>Myxococcia</taxon>
        <taxon>Myxococcales</taxon>
        <taxon>Cystobacterineae</taxon>
        <taxon>Anaeromyxobacteraceae</taxon>
        <taxon>Anaeromyxobacter</taxon>
    </lineage>
</organism>
<dbReference type="RefSeq" id="WP_248341079.1">
    <property type="nucleotide sequence ID" value="NZ_AP025592.1"/>
</dbReference>
<protein>
    <recommendedName>
        <fullName evidence="9">Periplasmic chaperone PpiD</fullName>
    </recommendedName>
    <alternativeName>
        <fullName evidence="10">Periplasmic folding chaperone</fullName>
    </alternativeName>
</protein>
<dbReference type="InterPro" id="IPR000297">
    <property type="entry name" value="PPIase_PpiC"/>
</dbReference>
<evidence type="ECO:0000256" key="4">
    <source>
        <dbReference type="ARBA" id="ARBA00022692"/>
    </source>
</evidence>
<dbReference type="EMBL" id="AP025592">
    <property type="protein sequence ID" value="BDG09250.1"/>
    <property type="molecule type" value="Genomic_DNA"/>
</dbReference>
<keyword evidence="6" id="KW-0472">Membrane</keyword>
<keyword evidence="2" id="KW-1003">Cell membrane</keyword>